<sequence>MYVTVILEQKHIYYIHTFITRSTIQTEMNSRGKLQYDSPPSTAVSSVSIASGDMDISKQRRRHEAIMKARKRNMVAKSLLQDKIHRIHQNQKLQFKQLTKEKRLLEEELDKTEAKNTAVSYLPSIFPGSSLASTVSTASINTVDPCSSCMFGTTKTMRCQNFPCCLPHTYHTIGGQNLTRSYSKLSNYRELQRRSSDIRPPTSHRRRVHTTENNEDIRSPRKSVDDKIRGLNYLIRELREEHEKNKPINWSTNYGEPFPKRLLLRPAIPLSL</sequence>
<proteinExistence type="predicted"/>
<feature type="compositionally biased region" description="Basic and acidic residues" evidence="2">
    <location>
        <begin position="209"/>
        <end position="223"/>
    </location>
</feature>
<name>A0A8B6EFF0_MYTGA</name>
<evidence type="ECO:0000256" key="2">
    <source>
        <dbReference type="SAM" id="MobiDB-lite"/>
    </source>
</evidence>
<keyword evidence="1" id="KW-0175">Coiled coil</keyword>
<feature type="region of interest" description="Disordered" evidence="2">
    <location>
        <begin position="193"/>
        <end position="223"/>
    </location>
</feature>
<dbReference type="OrthoDB" id="6156521at2759"/>
<keyword evidence="4" id="KW-1185">Reference proteome</keyword>
<evidence type="ECO:0000313" key="4">
    <source>
        <dbReference type="Proteomes" id="UP000596742"/>
    </source>
</evidence>
<evidence type="ECO:0000256" key="1">
    <source>
        <dbReference type="SAM" id="Coils"/>
    </source>
</evidence>
<dbReference type="Proteomes" id="UP000596742">
    <property type="component" value="Unassembled WGS sequence"/>
</dbReference>
<dbReference type="AlphaFoldDB" id="A0A8B6EFF0"/>
<gene>
    <name evidence="3" type="ORF">MGAL_10B036942</name>
</gene>
<comment type="caution">
    <text evidence="3">The sequence shown here is derived from an EMBL/GenBank/DDBJ whole genome shotgun (WGS) entry which is preliminary data.</text>
</comment>
<accession>A0A8B6EFF0</accession>
<evidence type="ECO:0000313" key="3">
    <source>
        <dbReference type="EMBL" id="VDI33942.1"/>
    </source>
</evidence>
<feature type="coiled-coil region" evidence="1">
    <location>
        <begin position="88"/>
        <end position="115"/>
    </location>
</feature>
<protein>
    <submittedName>
        <fullName evidence="3">Uncharacterized protein</fullName>
    </submittedName>
</protein>
<reference evidence="3" key="1">
    <citation type="submission" date="2018-11" db="EMBL/GenBank/DDBJ databases">
        <authorList>
            <person name="Alioto T."/>
            <person name="Alioto T."/>
        </authorList>
    </citation>
    <scope>NUCLEOTIDE SEQUENCE</scope>
</reference>
<organism evidence="3 4">
    <name type="scientific">Mytilus galloprovincialis</name>
    <name type="common">Mediterranean mussel</name>
    <dbReference type="NCBI Taxonomy" id="29158"/>
    <lineage>
        <taxon>Eukaryota</taxon>
        <taxon>Metazoa</taxon>
        <taxon>Spiralia</taxon>
        <taxon>Lophotrochozoa</taxon>
        <taxon>Mollusca</taxon>
        <taxon>Bivalvia</taxon>
        <taxon>Autobranchia</taxon>
        <taxon>Pteriomorphia</taxon>
        <taxon>Mytilida</taxon>
        <taxon>Mytiloidea</taxon>
        <taxon>Mytilidae</taxon>
        <taxon>Mytilinae</taxon>
        <taxon>Mytilus</taxon>
    </lineage>
</organism>
<dbReference type="EMBL" id="UYJE01005103">
    <property type="protein sequence ID" value="VDI33942.1"/>
    <property type="molecule type" value="Genomic_DNA"/>
</dbReference>